<feature type="compositionally biased region" description="Polar residues" evidence="1">
    <location>
        <begin position="10"/>
        <end position="22"/>
    </location>
</feature>
<dbReference type="Proteomes" id="UP000781958">
    <property type="component" value="Unassembled WGS sequence"/>
</dbReference>
<sequence>MELLAFFTSGDPSTPGVQSDQANGGAGRSPSASTVRSDADKTDTNPTDDARSRHLGDAYLGAPRAEVMMPGSAAPITMFDSILPADVRRSLDEHIRRVRIG</sequence>
<feature type="region of interest" description="Disordered" evidence="1">
    <location>
        <begin position="1"/>
        <end position="57"/>
    </location>
</feature>
<gene>
    <name evidence="2" type="ORF">J2851_001550</name>
</gene>
<protein>
    <submittedName>
        <fullName evidence="2">Uncharacterized protein</fullName>
    </submittedName>
</protein>
<evidence type="ECO:0000313" key="2">
    <source>
        <dbReference type="EMBL" id="MBP2291801.1"/>
    </source>
</evidence>
<reference evidence="2 3" key="1">
    <citation type="submission" date="2021-03" db="EMBL/GenBank/DDBJ databases">
        <title>Genomic Encyclopedia of Type Strains, Phase III (KMG-III): the genomes of soil and plant-associated and newly described type strains.</title>
        <authorList>
            <person name="Whitman W."/>
        </authorList>
    </citation>
    <scope>NUCLEOTIDE SEQUENCE [LARGE SCALE GENOMIC DNA]</scope>
    <source>
        <strain evidence="2 3">IMMIB AFH-6</strain>
    </source>
</reference>
<evidence type="ECO:0000313" key="3">
    <source>
        <dbReference type="Proteomes" id="UP000781958"/>
    </source>
</evidence>
<evidence type="ECO:0000256" key="1">
    <source>
        <dbReference type="SAM" id="MobiDB-lite"/>
    </source>
</evidence>
<organism evidence="2 3">
    <name type="scientific">Azospirillum rugosum</name>
    <dbReference type="NCBI Taxonomy" id="416170"/>
    <lineage>
        <taxon>Bacteria</taxon>
        <taxon>Pseudomonadati</taxon>
        <taxon>Pseudomonadota</taxon>
        <taxon>Alphaproteobacteria</taxon>
        <taxon>Rhodospirillales</taxon>
        <taxon>Azospirillaceae</taxon>
        <taxon>Azospirillum</taxon>
    </lineage>
</organism>
<dbReference type="RefSeq" id="WP_209765403.1">
    <property type="nucleotide sequence ID" value="NZ_JAGINP010000004.1"/>
</dbReference>
<name>A0ABS4SGV9_9PROT</name>
<proteinExistence type="predicted"/>
<accession>A0ABS4SGV9</accession>
<comment type="caution">
    <text evidence="2">The sequence shown here is derived from an EMBL/GenBank/DDBJ whole genome shotgun (WGS) entry which is preliminary data.</text>
</comment>
<feature type="compositionally biased region" description="Basic and acidic residues" evidence="1">
    <location>
        <begin position="37"/>
        <end position="56"/>
    </location>
</feature>
<keyword evidence="3" id="KW-1185">Reference proteome</keyword>
<dbReference type="EMBL" id="JAGINP010000004">
    <property type="protein sequence ID" value="MBP2291801.1"/>
    <property type="molecule type" value="Genomic_DNA"/>
</dbReference>